<gene>
    <name evidence="3" type="ORF">DW687_02105</name>
</gene>
<dbReference type="InterPro" id="IPR003501">
    <property type="entry name" value="PTS_EIIB_2/3"/>
</dbReference>
<evidence type="ECO:0000256" key="1">
    <source>
        <dbReference type="ARBA" id="ARBA00022679"/>
    </source>
</evidence>
<proteinExistence type="predicted"/>
<dbReference type="EMBL" id="QUSM01000002">
    <property type="protein sequence ID" value="RGD75139.1"/>
    <property type="molecule type" value="Genomic_DNA"/>
</dbReference>
<protein>
    <submittedName>
        <fullName evidence="3">PTS galactitol transporter subunit IIB</fullName>
    </submittedName>
</protein>
<feature type="domain" description="PTS EIIB type-2" evidence="2">
    <location>
        <begin position="1"/>
        <end position="94"/>
    </location>
</feature>
<organism evidence="3 4">
    <name type="scientific">Anaerofustis stercorihominis</name>
    <dbReference type="NCBI Taxonomy" id="214853"/>
    <lineage>
        <taxon>Bacteria</taxon>
        <taxon>Bacillati</taxon>
        <taxon>Bacillota</taxon>
        <taxon>Clostridia</taxon>
        <taxon>Eubacteriales</taxon>
        <taxon>Eubacteriaceae</taxon>
        <taxon>Anaerofustis</taxon>
    </lineage>
</organism>
<keyword evidence="1" id="KW-0808">Transferase</keyword>
<dbReference type="CDD" id="cd05566">
    <property type="entry name" value="PTS_IIB_galactitol"/>
    <property type="match status" value="1"/>
</dbReference>
<accession>A0A3E3E1T2</accession>
<name>A0A3E3E1T2_9FIRM</name>
<dbReference type="GO" id="GO:0008982">
    <property type="term" value="F:protein-N(PI)-phosphohistidine-sugar phosphotransferase activity"/>
    <property type="evidence" value="ECO:0007669"/>
    <property type="project" value="InterPro"/>
</dbReference>
<dbReference type="InterPro" id="IPR013011">
    <property type="entry name" value="PTS_EIIB_2"/>
</dbReference>
<dbReference type="PROSITE" id="PS51099">
    <property type="entry name" value="PTS_EIIB_TYPE_2"/>
    <property type="match status" value="1"/>
</dbReference>
<dbReference type="Proteomes" id="UP000261212">
    <property type="component" value="Unassembled WGS sequence"/>
</dbReference>
<dbReference type="GO" id="GO:0009401">
    <property type="term" value="P:phosphoenolpyruvate-dependent sugar phosphotransferase system"/>
    <property type="evidence" value="ECO:0007669"/>
    <property type="project" value="InterPro"/>
</dbReference>
<evidence type="ECO:0000313" key="3">
    <source>
        <dbReference type="EMBL" id="RGD75139.1"/>
    </source>
</evidence>
<comment type="caution">
    <text evidence="3">The sequence shown here is derived from an EMBL/GenBank/DDBJ whole genome shotgun (WGS) entry which is preliminary data.</text>
</comment>
<reference evidence="3 4" key="1">
    <citation type="submission" date="2018-08" db="EMBL/GenBank/DDBJ databases">
        <title>A genome reference for cultivated species of the human gut microbiota.</title>
        <authorList>
            <person name="Zou Y."/>
            <person name="Xue W."/>
            <person name="Luo G."/>
        </authorList>
    </citation>
    <scope>NUCLEOTIDE SEQUENCE [LARGE SCALE GENOMIC DNA]</scope>
    <source>
        <strain evidence="3 4">AM25-6</strain>
    </source>
</reference>
<dbReference type="SUPFAM" id="SSF52794">
    <property type="entry name" value="PTS system IIB component-like"/>
    <property type="match status" value="1"/>
</dbReference>
<evidence type="ECO:0000313" key="4">
    <source>
        <dbReference type="Proteomes" id="UP000261212"/>
    </source>
</evidence>
<dbReference type="InterPro" id="IPR036095">
    <property type="entry name" value="PTS_EIIB-like_sf"/>
</dbReference>
<dbReference type="RefSeq" id="WP_117531294.1">
    <property type="nucleotide sequence ID" value="NZ_QUSM01000002.1"/>
</dbReference>
<dbReference type="Gene3D" id="3.40.50.2300">
    <property type="match status" value="1"/>
</dbReference>
<sequence>MKTILVACGTAIATSTVVAKKVERLCEQNDIEVKTVQCKAADAALRANEILPDLVIGTCDLPGNFPCKTLNGRAFLTGIKLKECIDELLEVLKN</sequence>
<evidence type="ECO:0000259" key="2">
    <source>
        <dbReference type="PROSITE" id="PS51099"/>
    </source>
</evidence>
<dbReference type="Pfam" id="PF02302">
    <property type="entry name" value="PTS_IIB"/>
    <property type="match status" value="1"/>
</dbReference>
<dbReference type="AlphaFoldDB" id="A0A3E3E1T2"/>